<evidence type="ECO:0000256" key="11">
    <source>
        <dbReference type="ARBA" id="ARBA00022801"/>
    </source>
</evidence>
<comment type="subcellular location">
    <subcellularLocation>
        <location evidence="5">Cytoplasm</location>
    </subcellularLocation>
</comment>
<feature type="compositionally biased region" description="Basic and acidic residues" evidence="16">
    <location>
        <begin position="89"/>
        <end position="99"/>
    </location>
</feature>
<keyword evidence="9" id="KW-0963">Cytoplasm</keyword>
<comment type="cofactor">
    <cofactor evidence="4">
        <name>Mg(2+)</name>
        <dbReference type="ChEBI" id="CHEBI:18420"/>
    </cofactor>
</comment>
<feature type="binding site" evidence="15">
    <location>
        <position position="202"/>
    </location>
    <ligand>
        <name>a divalent metal cation</name>
        <dbReference type="ChEBI" id="CHEBI:60240"/>
    </ligand>
</feature>
<evidence type="ECO:0000256" key="13">
    <source>
        <dbReference type="ARBA" id="ARBA00032464"/>
    </source>
</evidence>
<evidence type="ECO:0000256" key="3">
    <source>
        <dbReference type="ARBA" id="ARBA00001936"/>
    </source>
</evidence>
<reference evidence="18 19" key="1">
    <citation type="submission" date="2017-06" db="EMBL/GenBank/DDBJ databases">
        <authorList>
            <person name="Kim H.J."/>
            <person name="Triplett B.A."/>
        </authorList>
    </citation>
    <scope>NUCLEOTIDE SEQUENCE [LARGE SCALE GENOMIC DNA]</scope>
    <source>
        <strain evidence="18 19">B29T1</strain>
    </source>
</reference>
<comment type="catalytic activity">
    <reaction evidence="1">
        <text>D-glucono-1,5-lactone + H2O = D-gluconate + H(+)</text>
        <dbReference type="Rhea" id="RHEA:10440"/>
        <dbReference type="ChEBI" id="CHEBI:15377"/>
        <dbReference type="ChEBI" id="CHEBI:15378"/>
        <dbReference type="ChEBI" id="CHEBI:16217"/>
        <dbReference type="ChEBI" id="CHEBI:18391"/>
        <dbReference type="EC" id="3.1.1.17"/>
    </reaction>
</comment>
<feature type="binding site" evidence="15">
    <location>
        <position position="103"/>
    </location>
    <ligand>
        <name>substrate</name>
    </ligand>
</feature>
<name>A0A212R660_9PROT</name>
<evidence type="ECO:0000313" key="18">
    <source>
        <dbReference type="EMBL" id="SNB67624.1"/>
    </source>
</evidence>
<dbReference type="PANTHER" id="PTHR10907:SF47">
    <property type="entry name" value="REGUCALCIN"/>
    <property type="match status" value="1"/>
</dbReference>
<accession>A0A212R660</accession>
<comment type="cofactor">
    <cofactor evidence="15">
        <name>Zn(2+)</name>
        <dbReference type="ChEBI" id="CHEBI:29105"/>
    </cofactor>
    <text evidence="15">Binds 1 divalent metal cation per subunit.</text>
</comment>
<evidence type="ECO:0000256" key="4">
    <source>
        <dbReference type="ARBA" id="ARBA00001946"/>
    </source>
</evidence>
<dbReference type="GO" id="GO:0030234">
    <property type="term" value="F:enzyme regulator activity"/>
    <property type="evidence" value="ECO:0007669"/>
    <property type="project" value="InterPro"/>
</dbReference>
<evidence type="ECO:0000256" key="8">
    <source>
        <dbReference type="ARBA" id="ARBA00016808"/>
    </source>
</evidence>
<dbReference type="InterPro" id="IPR005511">
    <property type="entry name" value="SMP-30"/>
</dbReference>
<dbReference type="GO" id="GO:0004341">
    <property type="term" value="F:gluconolactonase activity"/>
    <property type="evidence" value="ECO:0007669"/>
    <property type="project" value="UniProtKB-EC"/>
</dbReference>
<keyword evidence="12" id="KW-0106">Calcium</keyword>
<evidence type="ECO:0000256" key="1">
    <source>
        <dbReference type="ARBA" id="ARBA00001589"/>
    </source>
</evidence>
<dbReference type="GO" id="GO:0005509">
    <property type="term" value="F:calcium ion binding"/>
    <property type="evidence" value="ECO:0007669"/>
    <property type="project" value="InterPro"/>
</dbReference>
<dbReference type="AlphaFoldDB" id="A0A212R660"/>
<dbReference type="InterPro" id="IPR013658">
    <property type="entry name" value="SGL"/>
</dbReference>
<dbReference type="EMBL" id="FYEH01000006">
    <property type="protein sequence ID" value="SNB67624.1"/>
    <property type="molecule type" value="Genomic_DNA"/>
</dbReference>
<evidence type="ECO:0000256" key="10">
    <source>
        <dbReference type="ARBA" id="ARBA00022723"/>
    </source>
</evidence>
<dbReference type="InterPro" id="IPR011042">
    <property type="entry name" value="6-blade_b-propeller_TolB-like"/>
</dbReference>
<comment type="similarity">
    <text evidence="6">Belongs to the SMP-30/CGR1 family.</text>
</comment>
<evidence type="ECO:0000256" key="14">
    <source>
        <dbReference type="PIRSR" id="PIRSR605511-1"/>
    </source>
</evidence>
<dbReference type="PRINTS" id="PR01791">
    <property type="entry name" value="REGUCALCIN"/>
</dbReference>
<dbReference type="RefSeq" id="WP_165769525.1">
    <property type="nucleotide sequence ID" value="NZ_FYEH01000006.1"/>
</dbReference>
<evidence type="ECO:0000256" key="12">
    <source>
        <dbReference type="ARBA" id="ARBA00022837"/>
    </source>
</evidence>
<feature type="domain" description="SMP-30/Gluconolactonase/LRE-like region" evidence="17">
    <location>
        <begin position="17"/>
        <end position="260"/>
    </location>
</feature>
<sequence length="293" mass="32085">MAKVEIECVLDIKAKTGEGAVWDVRDAALWWCDIPNGWLYRYDPSSGQNRRFEIGEPLGCLALREQGGLLLALQSGFWFFDPQTGAKTKITDPEADKPQNRFNDGTTDPKGRFWAGTMKNAGAPEPSGSFYRLDPDLDVTLWKSGFFTTNGQTFSPDGRVYYYSDTNRDVRTIFAADYDLDTGTPSNERVFFDTRAVAGRPDGATVDADGCYWMAGVGGWQVVRLTPGGEVDRIVELPVERPSKPMFGGAGLDELYVTTIATAEPDPAQPQAGGLFKISGLGVKGLPQRRFAG</sequence>
<dbReference type="PRINTS" id="PR01790">
    <property type="entry name" value="SMP30FAMILY"/>
</dbReference>
<dbReference type="GO" id="GO:0005737">
    <property type="term" value="C:cytoplasm"/>
    <property type="evidence" value="ECO:0007669"/>
    <property type="project" value="UniProtKB-SubCell"/>
</dbReference>
<dbReference type="PANTHER" id="PTHR10907">
    <property type="entry name" value="REGUCALCIN"/>
    <property type="match status" value="1"/>
</dbReference>
<evidence type="ECO:0000256" key="15">
    <source>
        <dbReference type="PIRSR" id="PIRSR605511-2"/>
    </source>
</evidence>
<feature type="binding site" evidence="15">
    <location>
        <position position="18"/>
    </location>
    <ligand>
        <name>a divalent metal cation</name>
        <dbReference type="ChEBI" id="CHEBI:60240"/>
    </ligand>
</feature>
<dbReference type="Proteomes" id="UP000197065">
    <property type="component" value="Unassembled WGS sequence"/>
</dbReference>
<protein>
    <recommendedName>
        <fullName evidence="8">Regucalcin</fullName>
        <ecNumber evidence="7">3.1.1.17</ecNumber>
    </recommendedName>
    <alternativeName>
        <fullName evidence="13">Gluconolactonase</fullName>
    </alternativeName>
</protein>
<evidence type="ECO:0000313" key="19">
    <source>
        <dbReference type="Proteomes" id="UP000197065"/>
    </source>
</evidence>
<feature type="active site" description="Proton donor/acceptor" evidence="14">
    <location>
        <position position="202"/>
    </location>
</feature>
<comment type="cofactor">
    <cofactor evidence="2">
        <name>Ca(2+)</name>
        <dbReference type="ChEBI" id="CHEBI:29108"/>
    </cofactor>
</comment>
<dbReference type="SUPFAM" id="SSF63829">
    <property type="entry name" value="Calcium-dependent phosphotriesterase"/>
    <property type="match status" value="1"/>
</dbReference>
<keyword evidence="15" id="KW-0862">Zinc</keyword>
<dbReference type="InterPro" id="IPR008367">
    <property type="entry name" value="Regucalcin"/>
</dbReference>
<dbReference type="Pfam" id="PF08450">
    <property type="entry name" value="SGL"/>
    <property type="match status" value="1"/>
</dbReference>
<keyword evidence="10 15" id="KW-0479">Metal-binding</keyword>
<evidence type="ECO:0000256" key="2">
    <source>
        <dbReference type="ARBA" id="ARBA00001913"/>
    </source>
</evidence>
<comment type="cofactor">
    <cofactor evidence="3">
        <name>Mn(2+)</name>
        <dbReference type="ChEBI" id="CHEBI:29035"/>
    </cofactor>
</comment>
<feature type="binding site" evidence="15">
    <location>
        <position position="150"/>
    </location>
    <ligand>
        <name>a divalent metal cation</name>
        <dbReference type="ChEBI" id="CHEBI:60240"/>
    </ligand>
</feature>
<proteinExistence type="inferred from homology"/>
<evidence type="ECO:0000256" key="7">
    <source>
        <dbReference type="ARBA" id="ARBA00013227"/>
    </source>
</evidence>
<organism evidence="18 19">
    <name type="scientific">Arboricoccus pini</name>
    <dbReference type="NCBI Taxonomy" id="1963835"/>
    <lineage>
        <taxon>Bacteria</taxon>
        <taxon>Pseudomonadati</taxon>
        <taxon>Pseudomonadota</taxon>
        <taxon>Alphaproteobacteria</taxon>
        <taxon>Geminicoccales</taxon>
        <taxon>Geminicoccaceae</taxon>
        <taxon>Arboricoccus</taxon>
    </lineage>
</organism>
<evidence type="ECO:0000256" key="9">
    <source>
        <dbReference type="ARBA" id="ARBA00022490"/>
    </source>
</evidence>
<keyword evidence="19" id="KW-1185">Reference proteome</keyword>
<evidence type="ECO:0000256" key="16">
    <source>
        <dbReference type="SAM" id="MobiDB-lite"/>
    </source>
</evidence>
<evidence type="ECO:0000259" key="17">
    <source>
        <dbReference type="Pfam" id="PF08450"/>
    </source>
</evidence>
<dbReference type="GO" id="GO:0019853">
    <property type="term" value="P:L-ascorbic acid biosynthetic process"/>
    <property type="evidence" value="ECO:0007669"/>
    <property type="project" value="TreeGrafter"/>
</dbReference>
<evidence type="ECO:0000256" key="5">
    <source>
        <dbReference type="ARBA" id="ARBA00004496"/>
    </source>
</evidence>
<feature type="binding site" evidence="15">
    <location>
        <position position="101"/>
    </location>
    <ligand>
        <name>substrate</name>
    </ligand>
</feature>
<feature type="region of interest" description="Disordered" evidence="16">
    <location>
        <begin position="89"/>
        <end position="109"/>
    </location>
</feature>
<dbReference type="EC" id="3.1.1.17" evidence="7"/>
<gene>
    <name evidence="18" type="ORF">SAMN07250955_1066</name>
</gene>
<dbReference type="Gene3D" id="2.120.10.30">
    <property type="entry name" value="TolB, C-terminal domain"/>
    <property type="match status" value="1"/>
</dbReference>
<evidence type="ECO:0000256" key="6">
    <source>
        <dbReference type="ARBA" id="ARBA00008853"/>
    </source>
</evidence>
<keyword evidence="11" id="KW-0378">Hydrolase</keyword>